<dbReference type="EMBL" id="CP036269">
    <property type="protein sequence ID" value="QDT40924.1"/>
    <property type="molecule type" value="Genomic_DNA"/>
</dbReference>
<sequence length="75" mass="8364">MNSSLTGSLKGHRFNRINGSSTHSLHPIFLSQPILTAKNLMQYFSTSKKNRTTKPTAIEAAAFFAKMKSHFTHVV</sequence>
<evidence type="ECO:0000313" key="2">
    <source>
        <dbReference type="Proteomes" id="UP000317171"/>
    </source>
</evidence>
<dbReference type="AlphaFoldDB" id="A0A517RAK7"/>
<gene>
    <name evidence="1" type="ORF">Pan241w_09830</name>
</gene>
<reference evidence="1 2" key="1">
    <citation type="submission" date="2019-02" db="EMBL/GenBank/DDBJ databases">
        <title>Deep-cultivation of Planctomycetes and their phenomic and genomic characterization uncovers novel biology.</title>
        <authorList>
            <person name="Wiegand S."/>
            <person name="Jogler M."/>
            <person name="Boedeker C."/>
            <person name="Pinto D."/>
            <person name="Vollmers J."/>
            <person name="Rivas-Marin E."/>
            <person name="Kohn T."/>
            <person name="Peeters S.H."/>
            <person name="Heuer A."/>
            <person name="Rast P."/>
            <person name="Oberbeckmann S."/>
            <person name="Bunk B."/>
            <person name="Jeske O."/>
            <person name="Meyerdierks A."/>
            <person name="Storesund J.E."/>
            <person name="Kallscheuer N."/>
            <person name="Luecker S."/>
            <person name="Lage O.M."/>
            <person name="Pohl T."/>
            <person name="Merkel B.J."/>
            <person name="Hornburger P."/>
            <person name="Mueller R.-W."/>
            <person name="Bruemmer F."/>
            <person name="Labrenz M."/>
            <person name="Spormann A.M."/>
            <person name="Op den Camp H."/>
            <person name="Overmann J."/>
            <person name="Amann R."/>
            <person name="Jetten M.S.M."/>
            <person name="Mascher T."/>
            <person name="Medema M.H."/>
            <person name="Devos D.P."/>
            <person name="Kaster A.-K."/>
            <person name="Ovreas L."/>
            <person name="Rohde M."/>
            <person name="Galperin M.Y."/>
            <person name="Jogler C."/>
        </authorList>
    </citation>
    <scope>NUCLEOTIDE SEQUENCE [LARGE SCALE GENOMIC DNA]</scope>
    <source>
        <strain evidence="1 2">Pan241w</strain>
    </source>
</reference>
<accession>A0A517RAK7</accession>
<evidence type="ECO:0000313" key="1">
    <source>
        <dbReference type="EMBL" id="QDT40924.1"/>
    </source>
</evidence>
<organism evidence="1 2">
    <name type="scientific">Gimesia alba</name>
    <dbReference type="NCBI Taxonomy" id="2527973"/>
    <lineage>
        <taxon>Bacteria</taxon>
        <taxon>Pseudomonadati</taxon>
        <taxon>Planctomycetota</taxon>
        <taxon>Planctomycetia</taxon>
        <taxon>Planctomycetales</taxon>
        <taxon>Planctomycetaceae</taxon>
        <taxon>Gimesia</taxon>
    </lineage>
</organism>
<dbReference type="Proteomes" id="UP000317171">
    <property type="component" value="Chromosome"/>
</dbReference>
<keyword evidence="2" id="KW-1185">Reference proteome</keyword>
<dbReference type="KEGG" id="gaz:Pan241w_09830"/>
<name>A0A517RAK7_9PLAN</name>
<protein>
    <submittedName>
        <fullName evidence="1">Uncharacterized protein</fullName>
    </submittedName>
</protein>
<proteinExistence type="predicted"/>